<dbReference type="InterPro" id="IPR051048">
    <property type="entry name" value="Peptidase_S8/S53_subtilisin"/>
</dbReference>
<dbReference type="AlphaFoldDB" id="F4BT91"/>
<sequence length="980" mass="107621">MEGGNPALYNAYKGLDDLGVKDAWDMGYTGKGVNIAIIDFGIDFATPDLMGTQARVSNVSSPYYGWPIVIDLESLSYYQDGTSGFSSHYANTTSMDVRDYQVTGTSKSGIYHIGDHPDQHIAQFYGQQVKVLVVDESVSSVYDTVYVDLNNNHDFRDDKPCRKGDEASYWDRDNDGYPDESGGMVYFIADGKTPLPLSRMLYGEKAKIPKSGELIAFECDGDFHGTMCASLIAAQGKNVMGIAPDARIISVRLGKTEELLWLLAVLGYDGVPNTGDEADVVSRSGGFMYRLNKGADEGSAFLEYLSTNVSPSTAMIFVSGNDGSGYGTCNPPSGEHAINVGATYDQWWNNSSYRGDVTCFSSRGPNALGQVKPNVLAPGYRTPESLPLWITHSGKAAWDNHGGGTSGATPHAAAVVALIYQAYKEAHGEFPTSEKARDILMSSATDINEEIFAQGSGMINAAKAVEIASGRNGVLIEPALLVTAPVEAGSTLKFSFTLTNHSGRTVNLKPQILIKDKTWEFTQSSANESIIAIPEDMLTCNLLKVSSYYSRDARNTKLEKNEGYDIYLYNWEDMNEDGEIQNDELKIVALNTVAWGYGFTSEARMHDPSKRVNDGLAVVLKKRGEIQSNETKVVVEAYNWTPWDIGMNINGSKMSVSIPVPNTTGVFQGKLLLEGYDGRQCIPISFSAYKHDDISLSNTDDIYENAKIYGRFEGDGKSGWDTRFYPLYHRGHDLANIDVTWEDPNTDIDVYLYGESAFNASDLWTYPTKPPVNLPKLKILRENGHSRRILGDTFIISDEGVAGGPSYNVFSTSTGENREVITGELTNGLNLIVLRQVVPGGNEYGENVSIEINITPYNPINLVALAGETVNLTQRNAGVDSIMGFSKGDDLKSGGYLETFQAEEGDLLLIRSNCTIYKPQIFFDSNRNGTIDRDIDELIFGEQRFDEAVCRIFCKILASYPQPFTPLSQISTFYRSATPR</sequence>
<dbReference type="SUPFAM" id="SSF52743">
    <property type="entry name" value="Subtilisin-like"/>
    <property type="match status" value="1"/>
</dbReference>
<evidence type="ECO:0000256" key="2">
    <source>
        <dbReference type="ARBA" id="ARBA00022670"/>
    </source>
</evidence>
<dbReference type="Pfam" id="PF00082">
    <property type="entry name" value="Peptidase_S8"/>
    <property type="match status" value="1"/>
</dbReference>
<organism evidence="7 8">
    <name type="scientific">Methanothrix soehngenii (strain ATCC 5969 / DSM 3671 / JCM 10134 / NBRC 103675 / OCM 69 / GP-6)</name>
    <name type="common">Methanosaeta concilii</name>
    <dbReference type="NCBI Taxonomy" id="990316"/>
    <lineage>
        <taxon>Archaea</taxon>
        <taxon>Methanobacteriati</taxon>
        <taxon>Methanobacteriota</taxon>
        <taxon>Stenosarchaea group</taxon>
        <taxon>Methanomicrobia</taxon>
        <taxon>Methanotrichales</taxon>
        <taxon>Methanotrichaceae</taxon>
        <taxon>Methanothrix</taxon>
    </lineage>
</organism>
<dbReference type="Proteomes" id="UP000007807">
    <property type="component" value="Chromosome"/>
</dbReference>
<keyword evidence="2 5" id="KW-0645">Protease</keyword>
<dbReference type="Gene3D" id="3.40.50.200">
    <property type="entry name" value="Peptidase S8/S53 domain"/>
    <property type="match status" value="2"/>
</dbReference>
<evidence type="ECO:0000256" key="5">
    <source>
        <dbReference type="PROSITE-ProRule" id="PRU01240"/>
    </source>
</evidence>
<dbReference type="HOGENOM" id="CLU_006693_0_0_2"/>
<dbReference type="STRING" id="990316.MCON_0001"/>
<dbReference type="InterPro" id="IPR000209">
    <property type="entry name" value="Peptidase_S8/S53_dom"/>
</dbReference>
<dbReference type="PROSITE" id="PS00138">
    <property type="entry name" value="SUBTILASE_SER"/>
    <property type="match status" value="1"/>
</dbReference>
<feature type="active site" description="Charge relay system" evidence="5">
    <location>
        <position position="224"/>
    </location>
</feature>
<keyword evidence="3 5" id="KW-0378">Hydrolase</keyword>
<dbReference type="RefSeq" id="WP_013717992.1">
    <property type="nucleotide sequence ID" value="NC_015416.1"/>
</dbReference>
<dbReference type="InterPro" id="IPR036852">
    <property type="entry name" value="Peptidase_S8/S53_dom_sf"/>
</dbReference>
<feature type="active site" description="Charge relay system" evidence="5">
    <location>
        <position position="39"/>
    </location>
</feature>
<feature type="domain" description="Peptidase S8/S53" evidence="6">
    <location>
        <begin position="30"/>
        <end position="454"/>
    </location>
</feature>
<comment type="similarity">
    <text evidence="1 5">Belongs to the peptidase S8 family.</text>
</comment>
<dbReference type="GeneID" id="10462725"/>
<evidence type="ECO:0000256" key="1">
    <source>
        <dbReference type="ARBA" id="ARBA00011073"/>
    </source>
</evidence>
<dbReference type="InParanoid" id="F4BT91"/>
<dbReference type="PROSITE" id="PS00137">
    <property type="entry name" value="SUBTILASE_HIS"/>
    <property type="match status" value="1"/>
</dbReference>
<evidence type="ECO:0000313" key="8">
    <source>
        <dbReference type="Proteomes" id="UP000007807"/>
    </source>
</evidence>
<dbReference type="PROSITE" id="PS51892">
    <property type="entry name" value="SUBTILASE"/>
    <property type="match status" value="1"/>
</dbReference>
<protein>
    <submittedName>
        <fullName evidence="7">Peptidase families S8 and S53</fullName>
    </submittedName>
</protein>
<dbReference type="InterPro" id="IPR022398">
    <property type="entry name" value="Peptidase_S8_His-AS"/>
</dbReference>
<keyword evidence="4 5" id="KW-0720">Serine protease</keyword>
<dbReference type="PANTHER" id="PTHR43399">
    <property type="entry name" value="SUBTILISIN-RELATED"/>
    <property type="match status" value="1"/>
</dbReference>
<dbReference type="PROSITE" id="PS00018">
    <property type="entry name" value="EF_HAND_1"/>
    <property type="match status" value="1"/>
</dbReference>
<evidence type="ECO:0000256" key="3">
    <source>
        <dbReference type="ARBA" id="ARBA00022801"/>
    </source>
</evidence>
<accession>F4BT91</accession>
<evidence type="ECO:0000313" key="7">
    <source>
        <dbReference type="EMBL" id="AEB66930.1"/>
    </source>
</evidence>
<gene>
    <name evidence="7" type="ordered locus">MCON_0001</name>
</gene>
<dbReference type="PANTHER" id="PTHR43399:SF4">
    <property type="entry name" value="CELL WALL-ASSOCIATED PROTEASE"/>
    <property type="match status" value="1"/>
</dbReference>
<dbReference type="InterPro" id="IPR015500">
    <property type="entry name" value="Peptidase_S8_subtilisin-rel"/>
</dbReference>
<proteinExistence type="inferred from homology"/>
<dbReference type="InterPro" id="IPR023828">
    <property type="entry name" value="Peptidase_S8_Ser-AS"/>
</dbReference>
<evidence type="ECO:0000259" key="6">
    <source>
        <dbReference type="Pfam" id="PF00082"/>
    </source>
</evidence>
<dbReference type="GO" id="GO:0006508">
    <property type="term" value="P:proteolysis"/>
    <property type="evidence" value="ECO:0007669"/>
    <property type="project" value="UniProtKB-KW"/>
</dbReference>
<evidence type="ECO:0000256" key="4">
    <source>
        <dbReference type="ARBA" id="ARBA00022825"/>
    </source>
</evidence>
<keyword evidence="8" id="KW-1185">Reference proteome</keyword>
<name>F4BT91_METSG</name>
<dbReference type="OrthoDB" id="27270at2157"/>
<feature type="active site" description="Charge relay system" evidence="5">
    <location>
        <position position="406"/>
    </location>
</feature>
<dbReference type="GO" id="GO:0004252">
    <property type="term" value="F:serine-type endopeptidase activity"/>
    <property type="evidence" value="ECO:0007669"/>
    <property type="project" value="UniProtKB-UniRule"/>
</dbReference>
<dbReference type="InterPro" id="IPR018247">
    <property type="entry name" value="EF_Hand_1_Ca_BS"/>
</dbReference>
<dbReference type="PRINTS" id="PR00723">
    <property type="entry name" value="SUBTILISIN"/>
</dbReference>
<dbReference type="KEGG" id="mcj:MCON_0001"/>
<reference evidence="7 8" key="1">
    <citation type="journal article" date="2011" name="J. Bacteriol.">
        <title>Complete genome sequence of Methanosaeta concilii, a specialist in aceticlastic methanogenesis.</title>
        <authorList>
            <person name="Barber R.D."/>
            <person name="Zhang L."/>
            <person name="Harnack M."/>
            <person name="Olson M.V."/>
            <person name="Kaul R."/>
            <person name="Ingram-Smith C."/>
            <person name="Smith K.S."/>
        </authorList>
    </citation>
    <scope>NUCLEOTIDE SEQUENCE [LARGE SCALE GENOMIC DNA]</scope>
    <source>
        <strain evidence="8">ATCC 5969 / DSM 3671 / JCM 10134 / NBRC 103675 / OCM 69 / GP-6</strain>
    </source>
</reference>
<dbReference type="EMBL" id="CP002565">
    <property type="protein sequence ID" value="AEB66930.1"/>
    <property type="molecule type" value="Genomic_DNA"/>
</dbReference>